<proteinExistence type="predicted"/>
<feature type="compositionally biased region" description="Gly residues" evidence="1">
    <location>
        <begin position="86"/>
        <end position="96"/>
    </location>
</feature>
<feature type="region of interest" description="Disordered" evidence="1">
    <location>
        <begin position="1"/>
        <end position="27"/>
    </location>
</feature>
<evidence type="ECO:0000313" key="3">
    <source>
        <dbReference type="Proteomes" id="UP000601435"/>
    </source>
</evidence>
<keyword evidence="3" id="KW-1185">Reference proteome</keyword>
<dbReference type="AlphaFoldDB" id="A0A813CHD2"/>
<feature type="compositionally biased region" description="Pro residues" evidence="1">
    <location>
        <begin position="13"/>
        <end position="22"/>
    </location>
</feature>
<dbReference type="OrthoDB" id="10618725at2759"/>
<reference evidence="2" key="1">
    <citation type="submission" date="2021-02" db="EMBL/GenBank/DDBJ databases">
        <authorList>
            <person name="Dougan E. K."/>
            <person name="Rhodes N."/>
            <person name="Thang M."/>
            <person name="Chan C."/>
        </authorList>
    </citation>
    <scope>NUCLEOTIDE SEQUENCE</scope>
</reference>
<sequence length="139" mass="14608">MPSKLKKSKPEPEPSVPKPLLPKPLVKRSEGQIPAAFRARPMQLPTYQLVQPPAININIFAGSSAAGSSDAIAGLMPLLSSLVGGGGRGAPLGRGAGPIITEVPPGLEDRPDEEDPEEEEKKKGDGKGGGDKKRKRDEE</sequence>
<dbReference type="Proteomes" id="UP000601435">
    <property type="component" value="Unassembled WGS sequence"/>
</dbReference>
<feature type="region of interest" description="Disordered" evidence="1">
    <location>
        <begin position="86"/>
        <end position="139"/>
    </location>
</feature>
<name>A0A813CHD2_9DINO</name>
<protein>
    <submittedName>
        <fullName evidence="2">Uncharacterized protein</fullName>
    </submittedName>
</protein>
<dbReference type="EMBL" id="CAJNJA010094930">
    <property type="protein sequence ID" value="CAE7941790.1"/>
    <property type="molecule type" value="Genomic_DNA"/>
</dbReference>
<gene>
    <name evidence="2" type="ORF">SNEC2469_LOCUS34410</name>
</gene>
<organism evidence="2 3">
    <name type="scientific">Symbiodinium necroappetens</name>
    <dbReference type="NCBI Taxonomy" id="1628268"/>
    <lineage>
        <taxon>Eukaryota</taxon>
        <taxon>Sar</taxon>
        <taxon>Alveolata</taxon>
        <taxon>Dinophyceae</taxon>
        <taxon>Suessiales</taxon>
        <taxon>Symbiodiniaceae</taxon>
        <taxon>Symbiodinium</taxon>
    </lineage>
</organism>
<accession>A0A813CHD2</accession>
<evidence type="ECO:0000256" key="1">
    <source>
        <dbReference type="SAM" id="MobiDB-lite"/>
    </source>
</evidence>
<evidence type="ECO:0000313" key="2">
    <source>
        <dbReference type="EMBL" id="CAE7941790.1"/>
    </source>
</evidence>
<feature type="compositionally biased region" description="Basic and acidic residues" evidence="1">
    <location>
        <begin position="119"/>
        <end position="139"/>
    </location>
</feature>
<comment type="caution">
    <text evidence="2">The sequence shown here is derived from an EMBL/GenBank/DDBJ whole genome shotgun (WGS) entry which is preliminary data.</text>
</comment>